<evidence type="ECO:0000259" key="1">
    <source>
        <dbReference type="Pfam" id="PF00144"/>
    </source>
</evidence>
<dbReference type="PANTHER" id="PTHR43319:SF3">
    <property type="entry name" value="BETA-LACTAMASE-RELATED DOMAIN-CONTAINING PROTEIN"/>
    <property type="match status" value="1"/>
</dbReference>
<reference evidence="2 3" key="1">
    <citation type="submission" date="2020-04" db="EMBL/GenBank/DDBJ databases">
        <title>Draft Genome Sequence of Streptomyces morookaense DSM 40503, an 8-azaguanine-producing strain.</title>
        <authorList>
            <person name="Qi J."/>
            <person name="Gao J.-M."/>
        </authorList>
    </citation>
    <scope>NUCLEOTIDE SEQUENCE [LARGE SCALE GENOMIC DNA]</scope>
    <source>
        <strain evidence="2 3">DSM 40503</strain>
    </source>
</reference>
<dbReference type="SUPFAM" id="SSF56601">
    <property type="entry name" value="beta-lactamase/transpeptidase-like"/>
    <property type="match status" value="1"/>
</dbReference>
<dbReference type="AlphaFoldDB" id="A0A7Y7B3R5"/>
<dbReference type="Proteomes" id="UP000587462">
    <property type="component" value="Unassembled WGS sequence"/>
</dbReference>
<organism evidence="2 3">
    <name type="scientific">Streptomyces morookaense</name>
    <name type="common">Streptoverticillium morookaense</name>
    <dbReference type="NCBI Taxonomy" id="1970"/>
    <lineage>
        <taxon>Bacteria</taxon>
        <taxon>Bacillati</taxon>
        <taxon>Actinomycetota</taxon>
        <taxon>Actinomycetes</taxon>
        <taxon>Kitasatosporales</taxon>
        <taxon>Streptomycetaceae</taxon>
        <taxon>Streptomyces</taxon>
    </lineage>
</organism>
<dbReference type="Pfam" id="PF00144">
    <property type="entry name" value="Beta-lactamase"/>
    <property type="match status" value="1"/>
</dbReference>
<comment type="caution">
    <text evidence="2">The sequence shown here is derived from an EMBL/GenBank/DDBJ whole genome shotgun (WGS) entry which is preliminary data.</text>
</comment>
<name>A0A7Y7B3R5_STRMO</name>
<keyword evidence="3" id="KW-1185">Reference proteome</keyword>
<evidence type="ECO:0000313" key="2">
    <source>
        <dbReference type="EMBL" id="NVK78294.1"/>
    </source>
</evidence>
<evidence type="ECO:0000313" key="3">
    <source>
        <dbReference type="Proteomes" id="UP000587462"/>
    </source>
</evidence>
<sequence length="392" mass="41732">MSNGTNTPESLAQGTVAEGYEGVREVFEETLAEERAGHSAQLAAYVDGRRVVDLWGGPGITGESLVGVYSAIKGAAHLVVALLVQEGVLELDEKVAHYWPEFGSAGKEDITLRELMAHRAGVIGVEGGFTPEEMADDRAIAARLAGQRPFWHPGSAFGYHGLVIAALTGEVVLRATGRTLHELYESRIRAPYGLDLYMRLPEEQEHRFLTTQPMDPTPEQKALLLQQGAAGPDSLTGVAGNRNHPVHPTDIQTFPNSRAVRAGGNASAAGVGSARGLARMYAAAIGEVDGRAPLLTPETAARFAQVQSTGRDLVFREHYSFGVGFIAMADMLPFLGARSFGHGGAPGSQAFADPSARLGFGYTRRRFGFPATSRAQSKRLAEAVRRAAVSVG</sequence>
<gene>
    <name evidence="2" type="ORF">HG542_11525</name>
</gene>
<accession>A0A7Y7B3R5</accession>
<dbReference type="PANTHER" id="PTHR43319">
    <property type="entry name" value="BETA-LACTAMASE-RELATED"/>
    <property type="match status" value="1"/>
</dbReference>
<dbReference type="InterPro" id="IPR012338">
    <property type="entry name" value="Beta-lactam/transpept-like"/>
</dbReference>
<dbReference type="InterPro" id="IPR001466">
    <property type="entry name" value="Beta-lactam-related"/>
</dbReference>
<feature type="domain" description="Beta-lactamase-related" evidence="1">
    <location>
        <begin position="29"/>
        <end position="381"/>
    </location>
</feature>
<protein>
    <submittedName>
        <fullName evidence="2">Beta-lactamase family protein</fullName>
    </submittedName>
</protein>
<dbReference type="EMBL" id="JABBXF010000021">
    <property type="protein sequence ID" value="NVK78294.1"/>
    <property type="molecule type" value="Genomic_DNA"/>
</dbReference>
<dbReference type="Gene3D" id="3.40.710.10">
    <property type="entry name" value="DD-peptidase/beta-lactamase superfamily"/>
    <property type="match status" value="1"/>
</dbReference>
<dbReference type="InterPro" id="IPR052907">
    <property type="entry name" value="Beta-lactamase/esterase"/>
</dbReference>
<dbReference type="RefSeq" id="WP_171080268.1">
    <property type="nucleotide sequence ID" value="NZ_BNBU01000005.1"/>
</dbReference>
<proteinExistence type="predicted"/>